<keyword evidence="1" id="KW-0472">Membrane</keyword>
<dbReference type="SUPFAM" id="SSF48317">
    <property type="entry name" value="Acid phosphatase/Vanadium-dependent haloperoxidase"/>
    <property type="match status" value="1"/>
</dbReference>
<evidence type="ECO:0000256" key="1">
    <source>
        <dbReference type="SAM" id="Phobius"/>
    </source>
</evidence>
<dbReference type="RefSeq" id="WP_185445088.1">
    <property type="nucleotide sequence ID" value="NZ_CP043661.1"/>
</dbReference>
<proteinExistence type="predicted"/>
<keyword evidence="4" id="KW-1185">Reference proteome</keyword>
<reference evidence="3 4" key="2">
    <citation type="journal article" date="2020" name="Microbiol. Resour. Announc.">
        <title>Antarctic desert soil bacteria exhibit high novel natural product potential, evaluated through long-read genome sequencing and comparative genomics.</title>
        <authorList>
            <person name="Benaud N."/>
            <person name="Edwards R.J."/>
            <person name="Amos T.G."/>
            <person name="D'Agostino P.M."/>
            <person name="Gutierrez-Chavez C."/>
            <person name="Montgomery K."/>
            <person name="Nicetic I."/>
            <person name="Ferrari B.C."/>
        </authorList>
    </citation>
    <scope>NUCLEOTIDE SEQUENCE [LARGE SCALE GENOMIC DNA]</scope>
    <source>
        <strain evidence="3 4">SPB151</strain>
    </source>
</reference>
<feature type="transmembrane region" description="Helical" evidence="1">
    <location>
        <begin position="104"/>
        <end position="123"/>
    </location>
</feature>
<protein>
    <submittedName>
        <fullName evidence="3">Phosphatase PAP2 family protein</fullName>
    </submittedName>
</protein>
<evidence type="ECO:0000313" key="4">
    <source>
        <dbReference type="Proteomes" id="UP000515563"/>
    </source>
</evidence>
<dbReference type="PANTHER" id="PTHR14969:SF13">
    <property type="entry name" value="AT30094P"/>
    <property type="match status" value="1"/>
</dbReference>
<feature type="domain" description="Phosphatidic acid phosphatase type 2/haloperoxidase" evidence="2">
    <location>
        <begin position="101"/>
        <end position="216"/>
    </location>
</feature>
<dbReference type="Pfam" id="PF01569">
    <property type="entry name" value="PAP2"/>
    <property type="match status" value="1"/>
</dbReference>
<dbReference type="SMART" id="SM00014">
    <property type="entry name" value="acidPPc"/>
    <property type="match status" value="1"/>
</dbReference>
<reference evidence="4" key="1">
    <citation type="submission" date="2019-09" db="EMBL/GenBank/DDBJ databases">
        <title>Antimicrobial potential of Antarctic Bacteria.</title>
        <authorList>
            <person name="Benaud N."/>
            <person name="Edwards R.J."/>
            <person name="Ferrari B.C."/>
        </authorList>
    </citation>
    <scope>NUCLEOTIDE SEQUENCE [LARGE SCALE GENOMIC DNA]</scope>
    <source>
        <strain evidence="4">SPB151</strain>
    </source>
</reference>
<feature type="transmembrane region" description="Helical" evidence="1">
    <location>
        <begin position="71"/>
        <end position="92"/>
    </location>
</feature>
<feature type="transmembrane region" description="Helical" evidence="1">
    <location>
        <begin position="143"/>
        <end position="166"/>
    </location>
</feature>
<dbReference type="PANTHER" id="PTHR14969">
    <property type="entry name" value="SPHINGOSINE-1-PHOSPHATE PHOSPHOHYDROLASE"/>
    <property type="match status" value="1"/>
</dbReference>
<dbReference type="CDD" id="cd03392">
    <property type="entry name" value="PAP2_like_2"/>
    <property type="match status" value="1"/>
</dbReference>
<evidence type="ECO:0000313" key="3">
    <source>
        <dbReference type="EMBL" id="QNE22673.1"/>
    </source>
</evidence>
<accession>A0A7G6X8V8</accession>
<dbReference type="InterPro" id="IPR000326">
    <property type="entry name" value="PAP2/HPO"/>
</dbReference>
<dbReference type="Gene3D" id="1.20.144.10">
    <property type="entry name" value="Phosphatidic acid phosphatase type 2/haloperoxidase"/>
    <property type="match status" value="2"/>
</dbReference>
<feature type="transmembrane region" description="Helical" evidence="1">
    <location>
        <begin position="173"/>
        <end position="195"/>
    </location>
</feature>
<sequence length="232" mass="24447">MSLTQQRPRRSAATRRTLPVAGAAVAAIGTLGTIALADSATEADGLAAFDPEFTKDVVAIRTAPLTTLARALTFIGDVPVLIVLILVAAALAYRWTRSWRAPTLLLFAMAGSAALTYGLKAAVERQRPGISYVLGAVDTGFAFPSGHTLNSTVFFGMIAGLLWSGLHFATARVVVATAAVLLSIGIGLSRIYLGYHWATDVLAGWTIAVTWLAIVATVTRLTKWLPQLPSAD</sequence>
<dbReference type="Proteomes" id="UP000515563">
    <property type="component" value="Chromosome"/>
</dbReference>
<dbReference type="InterPro" id="IPR036938">
    <property type="entry name" value="PAP2/HPO_sf"/>
</dbReference>
<gene>
    <name evidence="3" type="ORF">F1D05_38225</name>
</gene>
<keyword evidence="1" id="KW-0812">Transmembrane</keyword>
<dbReference type="AlphaFoldDB" id="A0A7G6X8V8"/>
<dbReference type="KEGG" id="kqi:F1D05_38225"/>
<keyword evidence="1" id="KW-1133">Transmembrane helix</keyword>
<feature type="transmembrane region" description="Helical" evidence="1">
    <location>
        <begin position="201"/>
        <end position="221"/>
    </location>
</feature>
<organism evidence="3 4">
    <name type="scientific">Kribbella qitaiheensis</name>
    <dbReference type="NCBI Taxonomy" id="1544730"/>
    <lineage>
        <taxon>Bacteria</taxon>
        <taxon>Bacillati</taxon>
        <taxon>Actinomycetota</taxon>
        <taxon>Actinomycetes</taxon>
        <taxon>Propionibacteriales</taxon>
        <taxon>Kribbellaceae</taxon>
        <taxon>Kribbella</taxon>
    </lineage>
</organism>
<name>A0A7G6X8V8_9ACTN</name>
<evidence type="ECO:0000259" key="2">
    <source>
        <dbReference type="SMART" id="SM00014"/>
    </source>
</evidence>
<dbReference type="EMBL" id="CP043661">
    <property type="protein sequence ID" value="QNE22673.1"/>
    <property type="molecule type" value="Genomic_DNA"/>
</dbReference>